<dbReference type="PRINTS" id="PR00990">
    <property type="entry name" value="RIBOKINASE"/>
</dbReference>
<evidence type="ECO:0000259" key="3">
    <source>
        <dbReference type="Pfam" id="PF00294"/>
    </source>
</evidence>
<dbReference type="InterPro" id="IPR029056">
    <property type="entry name" value="Ribokinase-like"/>
</dbReference>
<proteinExistence type="predicted"/>
<keyword evidence="5" id="KW-1185">Reference proteome</keyword>
<dbReference type="EMBL" id="CP022657">
    <property type="protein sequence ID" value="ASS74353.1"/>
    <property type="molecule type" value="Genomic_DNA"/>
</dbReference>
<dbReference type="SUPFAM" id="SSF53613">
    <property type="entry name" value="Ribokinase-like"/>
    <property type="match status" value="1"/>
</dbReference>
<keyword evidence="1" id="KW-0808">Transferase</keyword>
<evidence type="ECO:0000313" key="5">
    <source>
        <dbReference type="Proteomes" id="UP000214688"/>
    </source>
</evidence>
<evidence type="ECO:0000313" key="4">
    <source>
        <dbReference type="EMBL" id="ASS74353.1"/>
    </source>
</evidence>
<dbReference type="GO" id="GO:0016301">
    <property type="term" value="F:kinase activity"/>
    <property type="evidence" value="ECO:0007669"/>
    <property type="project" value="UniProtKB-KW"/>
</dbReference>
<dbReference type="Pfam" id="PF00294">
    <property type="entry name" value="PfkB"/>
    <property type="match status" value="1"/>
</dbReference>
<reference evidence="4 5" key="1">
    <citation type="journal article" date="2015" name="Int. J. Syst. Evol. Microbiol.">
        <title>Tumebacillus algifaecis sp. nov., isolated from decomposing algal scum.</title>
        <authorList>
            <person name="Wu Y.F."/>
            <person name="Zhang B."/>
            <person name="Xing P."/>
            <person name="Wu Q.L."/>
            <person name="Liu S.J."/>
        </authorList>
    </citation>
    <scope>NUCLEOTIDE SEQUENCE [LARGE SCALE GENOMIC DNA]</scope>
    <source>
        <strain evidence="4 5">THMBR28</strain>
    </source>
</reference>
<dbReference type="Proteomes" id="UP000214688">
    <property type="component" value="Chromosome"/>
</dbReference>
<organism evidence="4 5">
    <name type="scientific">Tumebacillus algifaecis</name>
    <dbReference type="NCBI Taxonomy" id="1214604"/>
    <lineage>
        <taxon>Bacteria</taxon>
        <taxon>Bacillati</taxon>
        <taxon>Bacillota</taxon>
        <taxon>Bacilli</taxon>
        <taxon>Bacillales</taxon>
        <taxon>Alicyclobacillaceae</taxon>
        <taxon>Tumebacillus</taxon>
    </lineage>
</organism>
<evidence type="ECO:0000256" key="2">
    <source>
        <dbReference type="ARBA" id="ARBA00022777"/>
    </source>
</evidence>
<name>A0A223CYY7_9BACL</name>
<dbReference type="AlphaFoldDB" id="A0A223CYY7"/>
<dbReference type="Gene3D" id="3.40.1190.20">
    <property type="match status" value="1"/>
</dbReference>
<dbReference type="PANTHER" id="PTHR10584:SF166">
    <property type="entry name" value="RIBOKINASE"/>
    <property type="match status" value="1"/>
</dbReference>
<keyword evidence="2" id="KW-0418">Kinase</keyword>
<dbReference type="PANTHER" id="PTHR10584">
    <property type="entry name" value="SUGAR KINASE"/>
    <property type="match status" value="1"/>
</dbReference>
<accession>A0A223CYY7</accession>
<gene>
    <name evidence="4" type="ORF">CIG75_04720</name>
</gene>
<sequence length="337" mass="36167">MESSIIESRYFNLYLLYSAKVGDFALAITVIGTVFVDIKGYANGKVNSDTKNVGHVEFAHGGVGRNVAEAIGRAGGSVEFISSVSNTAQGDEVAKRLNDIGIKTARLVNTDNGMGQWLAILDGAGSLVASVSQKPDLSKLEDLLLRHGEEIIKNSEAVVVELDLNDLVVQAIFAWAKLHRVPVYGIVGNLDVLMGKRSLIDEMAMFICNQQEVEEVYGITITSIEEARLAARDLTSGGLKTAVITMGSDGCVFYSREKDEFGYVPIVPTKVIDTTGAGDSFFAGTVFGLVHGHSLQQAVECGTHLASWTISSKEAVDPQITTKAKTHPLFQGEVVLK</sequence>
<protein>
    <recommendedName>
        <fullName evidence="3">Carbohydrate kinase PfkB domain-containing protein</fullName>
    </recommendedName>
</protein>
<dbReference type="KEGG" id="tab:CIG75_04720"/>
<dbReference type="InterPro" id="IPR011611">
    <property type="entry name" value="PfkB_dom"/>
</dbReference>
<dbReference type="GO" id="GO:0005829">
    <property type="term" value="C:cytosol"/>
    <property type="evidence" value="ECO:0007669"/>
    <property type="project" value="TreeGrafter"/>
</dbReference>
<dbReference type="InterPro" id="IPR002139">
    <property type="entry name" value="Ribo/fructo_kinase"/>
</dbReference>
<dbReference type="GO" id="GO:0006796">
    <property type="term" value="P:phosphate-containing compound metabolic process"/>
    <property type="evidence" value="ECO:0007669"/>
    <property type="project" value="UniProtKB-ARBA"/>
</dbReference>
<evidence type="ECO:0000256" key="1">
    <source>
        <dbReference type="ARBA" id="ARBA00022679"/>
    </source>
</evidence>
<feature type="domain" description="Carbohydrate kinase PfkB" evidence="3">
    <location>
        <begin position="28"/>
        <end position="318"/>
    </location>
</feature>